<dbReference type="EMBL" id="QEPM01000001">
    <property type="protein sequence ID" value="RDE72214.1"/>
    <property type="molecule type" value="Genomic_DNA"/>
</dbReference>
<comment type="function">
    <text evidence="6">Bidirectionally degrades single-stranded DNA into large acid-insoluble oligonucleotides, which are then degraded further into small acid-soluble oligonucleotides.</text>
</comment>
<protein>
    <recommendedName>
        <fullName evidence="6">Exodeoxyribonuclease 7 small subunit</fullName>
        <ecNumber evidence="6">3.1.11.6</ecNumber>
    </recommendedName>
    <alternativeName>
        <fullName evidence="6">Exodeoxyribonuclease VII small subunit</fullName>
        <shortName evidence="6">Exonuclease VII small subunit</shortName>
    </alternativeName>
</protein>
<evidence type="ECO:0000256" key="3">
    <source>
        <dbReference type="ARBA" id="ARBA00022722"/>
    </source>
</evidence>
<dbReference type="GO" id="GO:0006308">
    <property type="term" value="P:DNA catabolic process"/>
    <property type="evidence" value="ECO:0007669"/>
    <property type="project" value="UniProtKB-UniRule"/>
</dbReference>
<evidence type="ECO:0000256" key="5">
    <source>
        <dbReference type="ARBA" id="ARBA00022839"/>
    </source>
</evidence>
<dbReference type="RefSeq" id="WP_021615675.1">
    <property type="nucleotide sequence ID" value="NZ_CAUTCU010000004.1"/>
</dbReference>
<dbReference type="PIRSF" id="PIRSF006488">
    <property type="entry name" value="Exonuc_VII_S"/>
    <property type="match status" value="1"/>
</dbReference>
<comment type="similarity">
    <text evidence="1 6">Belongs to the XseB family.</text>
</comment>
<keyword evidence="5 6" id="KW-0269">Exonuclease</keyword>
<evidence type="ECO:0000256" key="4">
    <source>
        <dbReference type="ARBA" id="ARBA00022801"/>
    </source>
</evidence>
<dbReference type="GO" id="GO:0009318">
    <property type="term" value="C:exodeoxyribonuclease VII complex"/>
    <property type="evidence" value="ECO:0007669"/>
    <property type="project" value="UniProtKB-UniRule"/>
</dbReference>
<evidence type="ECO:0000256" key="1">
    <source>
        <dbReference type="ARBA" id="ARBA00009998"/>
    </source>
</evidence>
<reference evidence="8 9" key="1">
    <citation type="submission" date="2018-05" db="EMBL/GenBank/DDBJ databases">
        <title>Draft Genome Sequences for a Diverse set of 7 Haemophilus Species.</title>
        <authorList>
            <person name="Nichols M."/>
            <person name="Topaz N."/>
            <person name="Wang X."/>
            <person name="Wang X."/>
            <person name="Boxrud D."/>
        </authorList>
    </citation>
    <scope>NUCLEOTIDE SEQUENCE [LARGE SCALE GENOMIC DNA]</scope>
    <source>
        <strain evidence="8 9">C2001002503</strain>
    </source>
</reference>
<sequence length="81" mass="9394">MARKPAEKNEPDFENTLKQLEEIVSRLENNDLSLEEALKDFEQGIKLAQLGQERLQQAEQHIQILLQKNESAKLSDYQAEE</sequence>
<comment type="caution">
    <text evidence="8">The sequence shown here is derived from an EMBL/GenBank/DDBJ whole genome shotgun (WGS) entry which is preliminary data.</text>
</comment>
<comment type="catalytic activity">
    <reaction evidence="6">
        <text>Exonucleolytic cleavage in either 5'- to 3'- or 3'- to 5'-direction to yield nucleoside 5'-phosphates.</text>
        <dbReference type="EC" id="3.1.11.6"/>
    </reaction>
</comment>
<evidence type="ECO:0000256" key="6">
    <source>
        <dbReference type="HAMAP-Rule" id="MF_00337"/>
    </source>
</evidence>
<dbReference type="SUPFAM" id="SSF116842">
    <property type="entry name" value="XseB-like"/>
    <property type="match status" value="1"/>
</dbReference>
<accession>A0A8B2U4N7</accession>
<dbReference type="PANTHER" id="PTHR34137:SF1">
    <property type="entry name" value="EXODEOXYRIBONUCLEASE 7 SMALL SUBUNIT"/>
    <property type="match status" value="1"/>
</dbReference>
<dbReference type="Gene3D" id="1.10.287.1040">
    <property type="entry name" value="Exonuclease VII, small subunit"/>
    <property type="match status" value="1"/>
</dbReference>
<comment type="subcellular location">
    <subcellularLocation>
        <location evidence="6">Cytoplasm</location>
    </subcellularLocation>
</comment>
<keyword evidence="4 6" id="KW-0378">Hydrolase</keyword>
<gene>
    <name evidence="6" type="primary">xseB</name>
    <name evidence="8" type="ORF">DPV83_00930</name>
</gene>
<name>A0A8B2U4N7_9PAST</name>
<comment type="subunit">
    <text evidence="6">Heterooligomer composed of large and small subunits.</text>
</comment>
<evidence type="ECO:0000313" key="8">
    <source>
        <dbReference type="EMBL" id="RDE72214.1"/>
    </source>
</evidence>
<evidence type="ECO:0000256" key="7">
    <source>
        <dbReference type="SAM" id="Coils"/>
    </source>
</evidence>
<dbReference type="GO" id="GO:0005829">
    <property type="term" value="C:cytosol"/>
    <property type="evidence" value="ECO:0007669"/>
    <property type="project" value="TreeGrafter"/>
</dbReference>
<dbReference type="HAMAP" id="MF_00337">
    <property type="entry name" value="Exonuc_7_S"/>
    <property type="match status" value="1"/>
</dbReference>
<proteinExistence type="inferred from homology"/>
<organism evidence="8 9">
    <name type="scientific">Aggregatibacter segnis</name>
    <dbReference type="NCBI Taxonomy" id="739"/>
    <lineage>
        <taxon>Bacteria</taxon>
        <taxon>Pseudomonadati</taxon>
        <taxon>Pseudomonadota</taxon>
        <taxon>Gammaproteobacteria</taxon>
        <taxon>Pasteurellales</taxon>
        <taxon>Pasteurellaceae</taxon>
        <taxon>Aggregatibacter</taxon>
    </lineage>
</organism>
<dbReference type="GO" id="GO:0008855">
    <property type="term" value="F:exodeoxyribonuclease VII activity"/>
    <property type="evidence" value="ECO:0007669"/>
    <property type="project" value="UniProtKB-UniRule"/>
</dbReference>
<dbReference type="InterPro" id="IPR003761">
    <property type="entry name" value="Exonuc_VII_S"/>
</dbReference>
<dbReference type="PANTHER" id="PTHR34137">
    <property type="entry name" value="EXODEOXYRIBONUCLEASE 7 SMALL SUBUNIT"/>
    <property type="match status" value="1"/>
</dbReference>
<keyword evidence="3 6" id="KW-0540">Nuclease</keyword>
<dbReference type="EC" id="3.1.11.6" evidence="6"/>
<keyword evidence="2 6" id="KW-0963">Cytoplasm</keyword>
<evidence type="ECO:0000313" key="9">
    <source>
        <dbReference type="Proteomes" id="UP000253998"/>
    </source>
</evidence>
<dbReference type="InterPro" id="IPR037004">
    <property type="entry name" value="Exonuc_VII_ssu_sf"/>
</dbReference>
<dbReference type="AlphaFoldDB" id="A0A8B2U4N7"/>
<dbReference type="NCBIfam" id="TIGR01280">
    <property type="entry name" value="xseB"/>
    <property type="match status" value="1"/>
</dbReference>
<evidence type="ECO:0000256" key="2">
    <source>
        <dbReference type="ARBA" id="ARBA00022490"/>
    </source>
</evidence>
<dbReference type="Proteomes" id="UP000253998">
    <property type="component" value="Unassembled WGS sequence"/>
</dbReference>
<feature type="coiled-coil region" evidence="7">
    <location>
        <begin position="10"/>
        <end position="75"/>
    </location>
</feature>
<dbReference type="NCBIfam" id="NF002140">
    <property type="entry name" value="PRK00977.1-4"/>
    <property type="match status" value="1"/>
</dbReference>
<dbReference type="Pfam" id="PF02609">
    <property type="entry name" value="Exonuc_VII_S"/>
    <property type="match status" value="1"/>
</dbReference>
<keyword evidence="7" id="KW-0175">Coiled coil</keyword>
<dbReference type="NCBIfam" id="NF002137">
    <property type="entry name" value="PRK00977.1-1"/>
    <property type="match status" value="1"/>
</dbReference>